<dbReference type="PANTHER" id="PTHR43318">
    <property type="entry name" value="UDP-N-ACETYLGLUCOSAMINE 4,6-DEHYDRATASE"/>
    <property type="match status" value="1"/>
</dbReference>
<protein>
    <submittedName>
        <fullName evidence="4">Nucleoside-diphosphate sugar epimerase/dehydratase</fullName>
    </submittedName>
</protein>
<keyword evidence="2" id="KW-1133">Transmembrane helix</keyword>
<dbReference type="AlphaFoldDB" id="A0AAT9JZH7"/>
<sequence length="619" mass="69085">MRQQVILNPLFRRGLLVAFDCVALPLSVWSSFAFRLATPWPQQLRECEWMFPTALILGLGIYLISGQYKGLTRYSGSLSLYQMTLRNLALTAGLVLIALMTPLPAPPRSSWLIFWLMLTALTAGGRLLLRDTLVYLVIPQRRQPVFIYGAGAAGAQLLASLRLSPRYRVVAFIDDNPDLWGRHLNAIPIQPPQRLPRLRNRFGCDQVLLAMPSVAKARRRHILDQLQMEDLRVLSIPALDEIASGRTRIDDLRPVAITDLLGRDPVPPQLNLIQSCVRDRVVLVTGAGGSIGSELCRQITCWQPRQLIAFEQSEFALYQLEQELRPTCPSLLPILGSVLDRDRLEQIYRRYHVETVYHAAAYKHVPLVEANPLEGLLNNSFGTRLAAEAAIQAGVETFVLISTDKAVRPTNVMGASKRLAEQIIQGLQSESEHTRLCMVRFGNVLGSSGSVVPLFEKQIRAGGPITLTHPEIIRYFMTIPEAAQLVLQASAFAEGGDVFLLDMGEPIKILDLARQMIRLSGLTVRDENNPQGDIEIHCTGLRPGEKLYEELLISAEDQPTQHPLIRRAQENAPPWVDLQQGLVQLEQAIQQQNESRALVLLRQLVPDYQPAIEQLPSAA</sequence>
<feature type="transmembrane region" description="Helical" evidence="2">
    <location>
        <begin position="49"/>
        <end position="66"/>
    </location>
</feature>
<dbReference type="RefSeq" id="WP_208678381.1">
    <property type="nucleotide sequence ID" value="NZ_CP034671.2"/>
</dbReference>
<dbReference type="SUPFAM" id="SSF53335">
    <property type="entry name" value="S-adenosyl-L-methionine-dependent methyltransferases"/>
    <property type="match status" value="1"/>
</dbReference>
<feature type="transmembrane region" description="Helical" evidence="2">
    <location>
        <begin position="111"/>
        <end position="129"/>
    </location>
</feature>
<dbReference type="CDD" id="cd05237">
    <property type="entry name" value="UDP_invert_4-6DH_SDR_e"/>
    <property type="match status" value="1"/>
</dbReference>
<dbReference type="SUPFAM" id="SSF51735">
    <property type="entry name" value="NAD(P)-binding Rossmann-fold domains"/>
    <property type="match status" value="1"/>
</dbReference>
<organism evidence="4">
    <name type="scientific">Synechococcus elongatus PCC 11802</name>
    <dbReference type="NCBI Taxonomy" id="2283154"/>
    <lineage>
        <taxon>Bacteria</taxon>
        <taxon>Bacillati</taxon>
        <taxon>Cyanobacteriota</taxon>
        <taxon>Cyanophyceae</taxon>
        <taxon>Synechococcales</taxon>
        <taxon>Synechococcaceae</taxon>
        <taxon>Synechococcus</taxon>
    </lineage>
</organism>
<name>A0AAT9JZH7_SYNEL</name>
<proteinExistence type="inferred from homology"/>
<reference evidence="4" key="1">
    <citation type="submission" date="2024-01" db="EMBL/GenBank/DDBJ databases">
        <title>Synechococcus elongatus PCC 11802, a close yet different native of Synechococcus elongatus PCC 11801.</title>
        <authorList>
            <person name="Jaiswal D."/>
            <person name="Sengupta A."/>
            <person name="Sengupta S."/>
            <person name="Pakrasi H.B."/>
            <person name="Wangikar P."/>
        </authorList>
    </citation>
    <scope>NUCLEOTIDE SEQUENCE</scope>
    <source>
        <strain evidence="4">PCC 11802</strain>
    </source>
</reference>
<evidence type="ECO:0000256" key="1">
    <source>
        <dbReference type="ARBA" id="ARBA00007430"/>
    </source>
</evidence>
<evidence type="ECO:0000259" key="3">
    <source>
        <dbReference type="Pfam" id="PF02719"/>
    </source>
</evidence>
<dbReference type="InterPro" id="IPR003869">
    <property type="entry name" value="Polysac_CapD-like"/>
</dbReference>
<accession>A0AAT9JZH7</accession>
<evidence type="ECO:0000313" key="4">
    <source>
        <dbReference type="EMBL" id="QFZ92678.2"/>
    </source>
</evidence>
<keyword evidence="2" id="KW-0812">Transmembrane</keyword>
<comment type="similarity">
    <text evidence="1">Belongs to the polysaccharide synthase family.</text>
</comment>
<feature type="transmembrane region" description="Helical" evidence="2">
    <location>
        <begin position="87"/>
        <end position="105"/>
    </location>
</feature>
<feature type="domain" description="Polysaccharide biosynthesis protein CapD-like" evidence="3">
    <location>
        <begin position="282"/>
        <end position="567"/>
    </location>
</feature>
<dbReference type="InterPro" id="IPR029063">
    <property type="entry name" value="SAM-dependent_MTases_sf"/>
</dbReference>
<evidence type="ECO:0000256" key="2">
    <source>
        <dbReference type="SAM" id="Phobius"/>
    </source>
</evidence>
<dbReference type="InterPro" id="IPR051203">
    <property type="entry name" value="Polysaccharide_Synthase-Rel"/>
</dbReference>
<dbReference type="EMBL" id="CP034671">
    <property type="protein sequence ID" value="QFZ92678.2"/>
    <property type="molecule type" value="Genomic_DNA"/>
</dbReference>
<dbReference type="InterPro" id="IPR036291">
    <property type="entry name" value="NAD(P)-bd_dom_sf"/>
</dbReference>
<dbReference type="Pfam" id="PF02719">
    <property type="entry name" value="Polysacc_synt_2"/>
    <property type="match status" value="1"/>
</dbReference>
<dbReference type="PANTHER" id="PTHR43318:SF1">
    <property type="entry name" value="POLYSACCHARIDE BIOSYNTHESIS PROTEIN EPSC-RELATED"/>
    <property type="match status" value="1"/>
</dbReference>
<feature type="transmembrane region" description="Helical" evidence="2">
    <location>
        <begin position="145"/>
        <end position="163"/>
    </location>
</feature>
<dbReference type="Gene3D" id="3.40.50.720">
    <property type="entry name" value="NAD(P)-binding Rossmann-like Domain"/>
    <property type="match status" value="2"/>
</dbReference>
<gene>
    <name evidence="4" type="ORF">EKO22_10340</name>
</gene>
<keyword evidence="2" id="KW-0472">Membrane</keyword>